<evidence type="ECO:0000256" key="11">
    <source>
        <dbReference type="ARBA" id="ARBA00023280"/>
    </source>
</evidence>
<feature type="domain" description="Protein phosphatase 1 regulatory subunit 15A/B C-terminal" evidence="14">
    <location>
        <begin position="199"/>
        <end position="240"/>
    </location>
</feature>
<dbReference type="GO" id="GO:0000164">
    <property type="term" value="C:protein phosphatase type 1 complex"/>
    <property type="evidence" value="ECO:0007669"/>
    <property type="project" value="TreeGrafter"/>
</dbReference>
<evidence type="ECO:0000256" key="9">
    <source>
        <dbReference type="ARBA" id="ARBA00022921"/>
    </source>
</evidence>
<evidence type="ECO:0000259" key="14">
    <source>
        <dbReference type="Pfam" id="PF10488"/>
    </source>
</evidence>
<evidence type="ECO:0000256" key="10">
    <source>
        <dbReference type="ARBA" id="ARBA00023258"/>
    </source>
</evidence>
<name>A0A8B6C0K9_MYTGA</name>
<evidence type="ECO:0000256" key="1">
    <source>
        <dbReference type="ARBA" id="ARBA00003756"/>
    </source>
</evidence>
<keyword evidence="7" id="KW-1090">Inhibition of host innate immune response by virus</keyword>
<sequence>MNIGIVACAKGRQEYLYRHLQKIQGLDKVKSTRMTIGSTKGDTNKQPSYYEDIGEDDIIFDLIEELNFSDTSQTCDVDKIIPDENNNGLQDDNMGQQLEVSDSQSPNEEQQAEHMESDFNWQENNIEAVSVMTVSDDELIEDTTIGRPGTYVQKIIISTRKRTHCASGEETGSTYVQFLPGEEIKKTHHLIAWSFAYRQARKGHWIQFAIDHHRFKRRIHTTETIITPILSPEHRLKIYNLITFNIHHTHYNPKNLE</sequence>
<dbReference type="EMBL" id="UYJE01000970">
    <property type="protein sequence ID" value="VDH97961.1"/>
    <property type="molecule type" value="Genomic_DNA"/>
</dbReference>
<reference evidence="15" key="1">
    <citation type="submission" date="2018-11" db="EMBL/GenBank/DDBJ databases">
        <authorList>
            <person name="Alioto T."/>
            <person name="Alioto T."/>
        </authorList>
    </citation>
    <scope>NUCLEOTIDE SEQUENCE</scope>
</reference>
<dbReference type="OrthoDB" id="6191571at2759"/>
<comment type="subunit">
    <text evidence="4">Interacts (via C-terminus) with host PPP1CB.</text>
</comment>
<evidence type="ECO:0000256" key="12">
    <source>
        <dbReference type="ARBA" id="ARBA00031298"/>
    </source>
</evidence>
<evidence type="ECO:0000313" key="15">
    <source>
        <dbReference type="EMBL" id="VDH97961.1"/>
    </source>
</evidence>
<keyword evidence="16" id="KW-1185">Reference proteome</keyword>
<protein>
    <recommendedName>
        <fullName evidence="5">Protein DP71L</fullName>
    </recommendedName>
    <alternativeName>
        <fullName evidence="12">MyD116 homolog</fullName>
    </alternativeName>
</protein>
<dbReference type="GO" id="GO:0051246">
    <property type="term" value="P:regulation of protein metabolic process"/>
    <property type="evidence" value="ECO:0007669"/>
    <property type="project" value="UniProtKB-ARBA"/>
</dbReference>
<dbReference type="GO" id="GO:0005783">
    <property type="term" value="C:endoplasmic reticulum"/>
    <property type="evidence" value="ECO:0007669"/>
    <property type="project" value="TreeGrafter"/>
</dbReference>
<keyword evidence="10" id="KW-0922">Interferon antiviral system evasion</keyword>
<evidence type="ECO:0000313" key="16">
    <source>
        <dbReference type="Proteomes" id="UP000596742"/>
    </source>
</evidence>
<evidence type="ECO:0000256" key="2">
    <source>
        <dbReference type="ARBA" id="ARBA00007512"/>
    </source>
</evidence>
<dbReference type="PANTHER" id="PTHR16489">
    <property type="entry name" value="GH11727P"/>
    <property type="match status" value="1"/>
</dbReference>
<evidence type="ECO:0000256" key="7">
    <source>
        <dbReference type="ARBA" id="ARBA00022632"/>
    </source>
</evidence>
<dbReference type="GO" id="GO:0039502">
    <property type="term" value="P:symbiont-mediated suppression of host type I interferon-mediated signaling pathway"/>
    <property type="evidence" value="ECO:0007669"/>
    <property type="project" value="UniProtKB-KW"/>
</dbReference>
<evidence type="ECO:0000256" key="8">
    <source>
        <dbReference type="ARBA" id="ARBA00022830"/>
    </source>
</evidence>
<dbReference type="Pfam" id="PF10488">
    <property type="entry name" value="PP1c_bdg"/>
    <property type="match status" value="1"/>
</dbReference>
<dbReference type="PANTHER" id="PTHR16489:SF12">
    <property type="entry name" value="GH11727P"/>
    <property type="match status" value="1"/>
</dbReference>
<evidence type="ECO:0000256" key="4">
    <source>
        <dbReference type="ARBA" id="ARBA00011204"/>
    </source>
</evidence>
<keyword evidence="6" id="KW-0945">Host-virus interaction</keyword>
<dbReference type="AlphaFoldDB" id="A0A8B6C0K9"/>
<proteinExistence type="inferred from homology"/>
<evidence type="ECO:0000256" key="6">
    <source>
        <dbReference type="ARBA" id="ARBA00022581"/>
    </source>
</evidence>
<dbReference type="Proteomes" id="UP000596742">
    <property type="component" value="Unassembled WGS sequence"/>
</dbReference>
<dbReference type="InterPro" id="IPR051254">
    <property type="entry name" value="PPP1R15"/>
</dbReference>
<feature type="compositionally biased region" description="Polar residues" evidence="13">
    <location>
        <begin position="99"/>
        <end position="109"/>
    </location>
</feature>
<keyword evidence="8" id="KW-1114">Inhibition of host interferon signaling pathway by virus</keyword>
<comment type="function">
    <text evidence="1">Interacts with the host phosphatase PP1 catalytic subunit (PPP1CB) and recruits it to dephosphorylate EIF2S1/eIF2alpha and therefore restores the host translation that has been shut-down by the host. Also inhibits the EIF2S1/eIF2alpha-ATF4-DDIT3/CHOP pathway.</text>
</comment>
<evidence type="ECO:0000256" key="5">
    <source>
        <dbReference type="ARBA" id="ARBA00019072"/>
    </source>
</evidence>
<feature type="region of interest" description="Disordered" evidence="13">
    <location>
        <begin position="99"/>
        <end position="118"/>
    </location>
</feature>
<dbReference type="GO" id="GO:0034976">
    <property type="term" value="P:response to endoplasmic reticulum stress"/>
    <property type="evidence" value="ECO:0007669"/>
    <property type="project" value="TreeGrafter"/>
</dbReference>
<comment type="similarity">
    <text evidence="3">Belongs to the PPP1R15 family.</text>
</comment>
<dbReference type="InterPro" id="IPR019523">
    <property type="entry name" value="Prot_Pase1_reg-su15A/B_C"/>
</dbReference>
<evidence type="ECO:0000256" key="3">
    <source>
        <dbReference type="ARBA" id="ARBA00010161"/>
    </source>
</evidence>
<organism evidence="15 16">
    <name type="scientific">Mytilus galloprovincialis</name>
    <name type="common">Mediterranean mussel</name>
    <dbReference type="NCBI Taxonomy" id="29158"/>
    <lineage>
        <taxon>Eukaryota</taxon>
        <taxon>Metazoa</taxon>
        <taxon>Spiralia</taxon>
        <taxon>Lophotrochozoa</taxon>
        <taxon>Mollusca</taxon>
        <taxon>Bivalvia</taxon>
        <taxon>Autobranchia</taxon>
        <taxon>Pteriomorphia</taxon>
        <taxon>Mytilida</taxon>
        <taxon>Mytiloidea</taxon>
        <taxon>Mytilidae</taxon>
        <taxon>Mytilinae</taxon>
        <taxon>Mytilus</taxon>
    </lineage>
</organism>
<gene>
    <name evidence="15" type="ORF">MGAL_10B088443</name>
</gene>
<evidence type="ECO:0000256" key="13">
    <source>
        <dbReference type="SAM" id="MobiDB-lite"/>
    </source>
</evidence>
<accession>A0A8B6C0K9</accession>
<comment type="caution">
    <text evidence="15">The sequence shown here is derived from an EMBL/GenBank/DDBJ whole genome shotgun (WGS) entry which is preliminary data.</text>
</comment>
<keyword evidence="11" id="KW-0899">Viral immunoevasion</keyword>
<keyword evidence="9" id="KW-0426">Late protein</keyword>
<dbReference type="GO" id="GO:0019888">
    <property type="term" value="F:protein phosphatase regulator activity"/>
    <property type="evidence" value="ECO:0007669"/>
    <property type="project" value="TreeGrafter"/>
</dbReference>
<comment type="similarity">
    <text evidence="2">Belongs to the asfivirus DP71L family.</text>
</comment>